<sequence>MDMPSAPIHLPDESWVQALQDELEVFDPTQATLCDVHLREYYALYGFNRLPDDIEYSAGSHWIGDTQLFLQYFKRRFARGTVVLLHGYTDHSGLYLPLIEHLLSTGWNVFTYDLPGHGVSSGEPLGVISFQSYVRQLQSLLDHYVQSFQGQVVLAGQSTGAAILLTLLCQSTSKQKAGWRIRGGVLLAPLIRPTDYYSVRSLYRISHWWLHRVRRRFNETSHDQQFLAFRNERDPLQHRYMAMSWIGAMLQWIDEIEHSEPCEDPLLILQGTDDQTVNWRYNIQVLERLCPAAELQLIRDARHHLVNESGPYQEKVFAGIDRFLGKLSRQKPVAS</sequence>
<evidence type="ECO:0000313" key="3">
    <source>
        <dbReference type="Proteomes" id="UP000027318"/>
    </source>
</evidence>
<gene>
    <name evidence="2" type="ORF">ADINL_0836</name>
</gene>
<evidence type="ECO:0000259" key="1">
    <source>
        <dbReference type="Pfam" id="PF12146"/>
    </source>
</evidence>
<keyword evidence="2" id="KW-0378">Hydrolase</keyword>
<dbReference type="STRING" id="267850.ADINL_0836"/>
<accession>A0A063Y3H8</accession>
<dbReference type="AlphaFoldDB" id="A0A063Y3H8"/>
<dbReference type="InterPro" id="IPR051044">
    <property type="entry name" value="MAG_DAG_Lipase"/>
</dbReference>
<feature type="domain" description="Serine aminopeptidase S33" evidence="1">
    <location>
        <begin position="78"/>
        <end position="309"/>
    </location>
</feature>
<dbReference type="InterPro" id="IPR029058">
    <property type="entry name" value="AB_hydrolase_fold"/>
</dbReference>
<dbReference type="Pfam" id="PF12146">
    <property type="entry name" value="Hydrolase_4"/>
    <property type="match status" value="1"/>
</dbReference>
<dbReference type="SUPFAM" id="SSF53474">
    <property type="entry name" value="alpha/beta-Hydrolases"/>
    <property type="match status" value="1"/>
</dbReference>
<name>A0A063Y3H8_9GAMM</name>
<reference evidence="2 3" key="1">
    <citation type="journal article" date="2005" name="Int. J. Syst. Evol. Microbiol.">
        <title>Nitrincola lacisaponensis gen. nov., sp. nov., a novel alkaliphilic bacterium isolated from an alkaline, saline lake.</title>
        <authorList>
            <person name="Dimitriu P.A."/>
            <person name="Shukla S.K."/>
            <person name="Conradt J."/>
            <person name="Marquez M.C."/>
            <person name="Ventosa A."/>
            <person name="Maglia A."/>
            <person name="Peyton B.M."/>
            <person name="Pinkart H.C."/>
            <person name="Mormile M.R."/>
        </authorList>
    </citation>
    <scope>NUCLEOTIDE SEQUENCE [LARGE SCALE GENOMIC DNA]</scope>
    <source>
        <strain evidence="2 3">4CA</strain>
    </source>
</reference>
<organism evidence="2 3">
    <name type="scientific">Nitrincola lacisaponensis</name>
    <dbReference type="NCBI Taxonomy" id="267850"/>
    <lineage>
        <taxon>Bacteria</taxon>
        <taxon>Pseudomonadati</taxon>
        <taxon>Pseudomonadota</taxon>
        <taxon>Gammaproteobacteria</taxon>
        <taxon>Oceanospirillales</taxon>
        <taxon>Oceanospirillaceae</taxon>
        <taxon>Nitrincola</taxon>
    </lineage>
</organism>
<dbReference type="EC" id="3.1.1.5" evidence="2"/>
<proteinExistence type="predicted"/>
<dbReference type="OrthoDB" id="5614837at2"/>
<dbReference type="GO" id="GO:0004622">
    <property type="term" value="F:phosphatidylcholine lysophospholipase activity"/>
    <property type="evidence" value="ECO:0007669"/>
    <property type="project" value="UniProtKB-EC"/>
</dbReference>
<dbReference type="InterPro" id="IPR022742">
    <property type="entry name" value="Hydrolase_4"/>
</dbReference>
<dbReference type="EMBL" id="JMSZ01000016">
    <property type="protein sequence ID" value="KDE40244.1"/>
    <property type="molecule type" value="Genomic_DNA"/>
</dbReference>
<keyword evidence="3" id="KW-1185">Reference proteome</keyword>
<dbReference type="PANTHER" id="PTHR11614">
    <property type="entry name" value="PHOSPHOLIPASE-RELATED"/>
    <property type="match status" value="1"/>
</dbReference>
<dbReference type="Gene3D" id="3.40.50.1820">
    <property type="entry name" value="alpha/beta hydrolase"/>
    <property type="match status" value="1"/>
</dbReference>
<dbReference type="RefSeq" id="WP_161667732.1">
    <property type="nucleotide sequence ID" value="NZ_JBKBNO010000001.1"/>
</dbReference>
<comment type="caution">
    <text evidence="2">The sequence shown here is derived from an EMBL/GenBank/DDBJ whole genome shotgun (WGS) entry which is preliminary data.</text>
</comment>
<protein>
    <submittedName>
        <fullName evidence="2">Lysophospholipase</fullName>
        <ecNumber evidence="2">3.1.1.5</ecNumber>
    </submittedName>
</protein>
<evidence type="ECO:0000313" key="2">
    <source>
        <dbReference type="EMBL" id="KDE40244.1"/>
    </source>
</evidence>
<dbReference type="Proteomes" id="UP000027318">
    <property type="component" value="Unassembled WGS sequence"/>
</dbReference>